<dbReference type="InterPro" id="IPR040314">
    <property type="entry name" value="DOP1"/>
</dbReference>
<evidence type="ECO:0000313" key="3">
    <source>
        <dbReference type="WBParaSite" id="PDA_v2.g22604.t1"/>
    </source>
</evidence>
<dbReference type="WBParaSite" id="PDA_v2.g22604.t1">
    <property type="protein sequence ID" value="PDA_v2.g22604.t1"/>
    <property type="gene ID" value="PDA_v2.g22604"/>
</dbReference>
<sequence length="116" mass="13289">MNIGLHIYNEQNNILPLNIGKGVTINQLNYNTTQSRATLRDPRVLVVELKLFISVIVNALQKLPGRHELWLQFLINILPFLEKALPTICIHVVDQLCRNIDTCVNYAYGYTEDVQV</sequence>
<dbReference type="GO" id="GO:0006895">
    <property type="term" value="P:Golgi to endosome transport"/>
    <property type="evidence" value="ECO:0007669"/>
    <property type="project" value="InterPro"/>
</dbReference>
<reference evidence="3" key="1">
    <citation type="submission" date="2022-11" db="UniProtKB">
        <authorList>
            <consortium name="WormBaseParasite"/>
        </authorList>
    </citation>
    <scope>IDENTIFICATION</scope>
</reference>
<proteinExistence type="predicted"/>
<evidence type="ECO:0000259" key="1">
    <source>
        <dbReference type="Pfam" id="PF24601"/>
    </source>
</evidence>
<protein>
    <recommendedName>
        <fullName evidence="1">DOP1-like TPR domain-containing protein</fullName>
    </recommendedName>
</protein>
<keyword evidence="2" id="KW-1185">Reference proteome</keyword>
<dbReference type="Proteomes" id="UP000887578">
    <property type="component" value="Unplaced"/>
</dbReference>
<feature type="domain" description="DOP1-like TPR" evidence="1">
    <location>
        <begin position="29"/>
        <end position="107"/>
    </location>
</feature>
<dbReference type="Pfam" id="PF24601">
    <property type="entry name" value="TPR_DOP1"/>
    <property type="match status" value="1"/>
</dbReference>
<dbReference type="GO" id="GO:0005829">
    <property type="term" value="C:cytosol"/>
    <property type="evidence" value="ECO:0007669"/>
    <property type="project" value="GOC"/>
</dbReference>
<accession>A0A914Q628</accession>
<dbReference type="GO" id="GO:0005802">
    <property type="term" value="C:trans-Golgi network"/>
    <property type="evidence" value="ECO:0007669"/>
    <property type="project" value="TreeGrafter"/>
</dbReference>
<dbReference type="AlphaFoldDB" id="A0A914Q628"/>
<evidence type="ECO:0000313" key="2">
    <source>
        <dbReference type="Proteomes" id="UP000887578"/>
    </source>
</evidence>
<name>A0A914Q628_9BILA</name>
<dbReference type="InterPro" id="IPR056459">
    <property type="entry name" value="TPR_DOP1"/>
</dbReference>
<organism evidence="2 3">
    <name type="scientific">Panagrolaimus davidi</name>
    <dbReference type="NCBI Taxonomy" id="227884"/>
    <lineage>
        <taxon>Eukaryota</taxon>
        <taxon>Metazoa</taxon>
        <taxon>Ecdysozoa</taxon>
        <taxon>Nematoda</taxon>
        <taxon>Chromadorea</taxon>
        <taxon>Rhabditida</taxon>
        <taxon>Tylenchina</taxon>
        <taxon>Panagrolaimomorpha</taxon>
        <taxon>Panagrolaimoidea</taxon>
        <taxon>Panagrolaimidae</taxon>
        <taxon>Panagrolaimus</taxon>
    </lineage>
</organism>
<dbReference type="GO" id="GO:0005768">
    <property type="term" value="C:endosome"/>
    <property type="evidence" value="ECO:0007669"/>
    <property type="project" value="TreeGrafter"/>
</dbReference>
<dbReference type="PANTHER" id="PTHR14042:SF24">
    <property type="entry name" value="PROTEIN DOPEY-1 HOMOLOG"/>
    <property type="match status" value="1"/>
</dbReference>
<dbReference type="PANTHER" id="PTHR14042">
    <property type="entry name" value="DOPEY-RELATED"/>
    <property type="match status" value="1"/>
</dbReference>